<feature type="transmembrane region" description="Helical" evidence="6">
    <location>
        <begin position="250"/>
        <end position="270"/>
    </location>
</feature>
<dbReference type="InterPro" id="IPR011701">
    <property type="entry name" value="MFS"/>
</dbReference>
<evidence type="ECO:0000256" key="5">
    <source>
        <dbReference type="ARBA" id="ARBA00023136"/>
    </source>
</evidence>
<feature type="transmembrane region" description="Helical" evidence="6">
    <location>
        <begin position="107"/>
        <end position="128"/>
    </location>
</feature>
<sequence>MPDSTSTPARQGARMLLPVLALCSFFVGLDSLIMVPLLPAMADSLDIGRNQAVLLVTAYALAYMLFAPLFGYLSDRLGRKRIIVAGIALLALGTGLTGSGSNFSQLLLFRALTGIGAAMIEPGLLALVGDRFSYAERGRAMGVVMGAMIASTLVGVPIGGFLAQLSDWRWSFYIIGGLALLLLPATGYGIGSQPPSVPDRRRDDGQGSSRPLLLSLITTFLWFGGLQGMFANSGSFYNSRFALETGQIGLAIMLAALGSVAGSVFGGRLADRFGKQASFSWASLATAGCVLALSQVEDSLALAVTLHLLWATAFGVGQAALGTLLSELQPNARGMTLSLNSAAMFGGMMAATALSSRLLESGSFFNVGWLCAGMVLGACLTSRSLFRAGGERALSNAPLSSEWKESLNETE</sequence>
<feature type="transmembrane region" description="Helical" evidence="6">
    <location>
        <begin position="140"/>
        <end position="164"/>
    </location>
</feature>
<dbReference type="CDD" id="cd17324">
    <property type="entry name" value="MFS_NepI_like"/>
    <property type="match status" value="1"/>
</dbReference>
<dbReference type="Gene3D" id="1.20.1250.20">
    <property type="entry name" value="MFS general substrate transporter like domains"/>
    <property type="match status" value="1"/>
</dbReference>
<evidence type="ECO:0000313" key="8">
    <source>
        <dbReference type="EMBL" id="PLX61103.1"/>
    </source>
</evidence>
<proteinExistence type="predicted"/>
<dbReference type="EMBL" id="PKUN01000021">
    <property type="protein sequence ID" value="PLX61103.1"/>
    <property type="molecule type" value="Genomic_DNA"/>
</dbReference>
<dbReference type="InterPro" id="IPR020846">
    <property type="entry name" value="MFS_dom"/>
</dbReference>
<dbReference type="SUPFAM" id="SSF103473">
    <property type="entry name" value="MFS general substrate transporter"/>
    <property type="match status" value="1"/>
</dbReference>
<comment type="caution">
    <text evidence="8">The sequence shown here is derived from an EMBL/GenBank/DDBJ whole genome shotgun (WGS) entry which is preliminary data.</text>
</comment>
<dbReference type="Proteomes" id="UP000235015">
    <property type="component" value="Unassembled WGS sequence"/>
</dbReference>
<dbReference type="GO" id="GO:0005886">
    <property type="term" value="C:plasma membrane"/>
    <property type="evidence" value="ECO:0007669"/>
    <property type="project" value="UniProtKB-SubCell"/>
</dbReference>
<name>A0A2N6CVA9_9GAMM</name>
<feature type="transmembrane region" description="Helical" evidence="6">
    <location>
        <begin position="16"/>
        <end position="40"/>
    </location>
</feature>
<evidence type="ECO:0000256" key="6">
    <source>
        <dbReference type="SAM" id="Phobius"/>
    </source>
</evidence>
<feature type="transmembrane region" description="Helical" evidence="6">
    <location>
        <begin position="337"/>
        <end position="355"/>
    </location>
</feature>
<feature type="transmembrane region" description="Helical" evidence="6">
    <location>
        <begin position="52"/>
        <end position="70"/>
    </location>
</feature>
<gene>
    <name evidence="8" type="ORF">C0630_11925</name>
</gene>
<accession>A0A2N6CVA9</accession>
<feature type="transmembrane region" description="Helical" evidence="6">
    <location>
        <begin position="170"/>
        <end position="191"/>
    </location>
</feature>
<dbReference type="RefSeq" id="WP_273439677.1">
    <property type="nucleotide sequence ID" value="NZ_PKUN01000021.1"/>
</dbReference>
<protein>
    <submittedName>
        <fullName evidence="8">MFS transporter</fullName>
    </submittedName>
</protein>
<feature type="transmembrane region" description="Helical" evidence="6">
    <location>
        <begin position="212"/>
        <end position="230"/>
    </location>
</feature>
<reference evidence="8 9" key="1">
    <citation type="submission" date="2017-11" db="EMBL/GenBank/DDBJ databases">
        <title>Genome-resolved metagenomics identifies genetic mobility, metabolic interactions, and unexpected diversity in perchlorate-reducing communities.</title>
        <authorList>
            <person name="Barnum T.P."/>
            <person name="Figueroa I.A."/>
            <person name="Carlstrom C.I."/>
            <person name="Lucas L.N."/>
            <person name="Engelbrektson A.L."/>
            <person name="Coates J.D."/>
        </authorList>
    </citation>
    <scope>NUCLEOTIDE SEQUENCE [LARGE SCALE GENOMIC DNA]</scope>
    <source>
        <strain evidence="8">BM301</strain>
    </source>
</reference>
<evidence type="ECO:0000256" key="3">
    <source>
        <dbReference type="ARBA" id="ARBA00022692"/>
    </source>
</evidence>
<dbReference type="PROSITE" id="PS50850">
    <property type="entry name" value="MFS"/>
    <property type="match status" value="1"/>
</dbReference>
<evidence type="ECO:0000256" key="4">
    <source>
        <dbReference type="ARBA" id="ARBA00022989"/>
    </source>
</evidence>
<feature type="domain" description="Major facilitator superfamily (MFS) profile" evidence="7">
    <location>
        <begin position="16"/>
        <end position="390"/>
    </location>
</feature>
<dbReference type="PANTHER" id="PTHR43124">
    <property type="entry name" value="PURINE EFFLUX PUMP PBUE"/>
    <property type="match status" value="1"/>
</dbReference>
<feature type="transmembrane region" description="Helical" evidence="6">
    <location>
        <begin position="277"/>
        <end position="294"/>
    </location>
</feature>
<evidence type="ECO:0000313" key="9">
    <source>
        <dbReference type="Proteomes" id="UP000235015"/>
    </source>
</evidence>
<feature type="transmembrane region" description="Helical" evidence="6">
    <location>
        <begin position="300"/>
        <end position="325"/>
    </location>
</feature>
<keyword evidence="4 6" id="KW-1133">Transmembrane helix</keyword>
<comment type="subcellular location">
    <subcellularLocation>
        <location evidence="1">Cell membrane</location>
        <topology evidence="1">Multi-pass membrane protein</topology>
    </subcellularLocation>
</comment>
<dbReference type="InterPro" id="IPR036259">
    <property type="entry name" value="MFS_trans_sf"/>
</dbReference>
<evidence type="ECO:0000259" key="7">
    <source>
        <dbReference type="PROSITE" id="PS50850"/>
    </source>
</evidence>
<dbReference type="Pfam" id="PF07690">
    <property type="entry name" value="MFS_1"/>
    <property type="match status" value="1"/>
</dbReference>
<evidence type="ECO:0000256" key="2">
    <source>
        <dbReference type="ARBA" id="ARBA00022475"/>
    </source>
</evidence>
<evidence type="ECO:0000256" key="1">
    <source>
        <dbReference type="ARBA" id="ARBA00004651"/>
    </source>
</evidence>
<dbReference type="PANTHER" id="PTHR43124:SF10">
    <property type="entry name" value="PURINE EFFLUX PUMP PBUE"/>
    <property type="match status" value="1"/>
</dbReference>
<dbReference type="AlphaFoldDB" id="A0A2N6CVA9"/>
<organism evidence="8 9">
    <name type="scientific">Sedimenticola selenatireducens</name>
    <dbReference type="NCBI Taxonomy" id="191960"/>
    <lineage>
        <taxon>Bacteria</taxon>
        <taxon>Pseudomonadati</taxon>
        <taxon>Pseudomonadota</taxon>
        <taxon>Gammaproteobacteria</taxon>
        <taxon>Chromatiales</taxon>
        <taxon>Sedimenticolaceae</taxon>
        <taxon>Sedimenticola</taxon>
    </lineage>
</organism>
<feature type="transmembrane region" description="Helical" evidence="6">
    <location>
        <begin position="82"/>
        <end position="101"/>
    </location>
</feature>
<dbReference type="InterPro" id="IPR050189">
    <property type="entry name" value="MFS_Efflux_Transporters"/>
</dbReference>
<feature type="transmembrane region" description="Helical" evidence="6">
    <location>
        <begin position="367"/>
        <end position="386"/>
    </location>
</feature>
<keyword evidence="2" id="KW-1003">Cell membrane</keyword>
<dbReference type="GO" id="GO:0022857">
    <property type="term" value="F:transmembrane transporter activity"/>
    <property type="evidence" value="ECO:0007669"/>
    <property type="project" value="InterPro"/>
</dbReference>
<keyword evidence="5 6" id="KW-0472">Membrane</keyword>
<keyword evidence="3 6" id="KW-0812">Transmembrane</keyword>